<evidence type="ECO:0000256" key="3">
    <source>
        <dbReference type="ARBA" id="ARBA00023002"/>
    </source>
</evidence>
<dbReference type="InterPro" id="IPR036318">
    <property type="entry name" value="FAD-bd_PCMH-like_sf"/>
</dbReference>
<dbReference type="KEGG" id="amaq:GO499_18815"/>
<dbReference type="InterPro" id="IPR002346">
    <property type="entry name" value="Mopterin_DH_FAD-bd"/>
</dbReference>
<dbReference type="PANTHER" id="PTHR42659:SF2">
    <property type="entry name" value="XANTHINE DEHYDROGENASE SUBUNIT C-RELATED"/>
    <property type="match status" value="1"/>
</dbReference>
<keyword evidence="1" id="KW-0285">Flavoprotein</keyword>
<accession>A0A6P1T2D2</accession>
<evidence type="ECO:0000259" key="4">
    <source>
        <dbReference type="PROSITE" id="PS51387"/>
    </source>
</evidence>
<evidence type="ECO:0000256" key="2">
    <source>
        <dbReference type="ARBA" id="ARBA00022827"/>
    </source>
</evidence>
<dbReference type="PANTHER" id="PTHR42659">
    <property type="entry name" value="XANTHINE DEHYDROGENASE SUBUNIT C-RELATED"/>
    <property type="match status" value="1"/>
</dbReference>
<dbReference type="Proteomes" id="UP000464495">
    <property type="component" value="Chromosome"/>
</dbReference>
<gene>
    <name evidence="5" type="ORF">GO499_18815</name>
</gene>
<keyword evidence="6" id="KW-1185">Reference proteome</keyword>
<dbReference type="PROSITE" id="PS51387">
    <property type="entry name" value="FAD_PCMH"/>
    <property type="match status" value="1"/>
</dbReference>
<feature type="domain" description="FAD-binding PCMH-type" evidence="4">
    <location>
        <begin position="1"/>
        <end position="170"/>
    </location>
</feature>
<dbReference type="InterPro" id="IPR051312">
    <property type="entry name" value="Diverse_Substr_Oxidored"/>
</dbReference>
<name>A0A6P1T2D2_9RHOB</name>
<dbReference type="EMBL" id="CP046620">
    <property type="protein sequence ID" value="QHQ37084.1"/>
    <property type="molecule type" value="Genomic_DNA"/>
</dbReference>
<dbReference type="Gene3D" id="3.30.465.10">
    <property type="match status" value="1"/>
</dbReference>
<dbReference type="AlphaFoldDB" id="A0A6P1T2D2"/>
<proteinExistence type="predicted"/>
<reference evidence="5 6" key="1">
    <citation type="submission" date="2019-12" db="EMBL/GenBank/DDBJ databases">
        <title>Complete genome sequence of Algicella marina strain 9Alg 56(T) isolated from the red alga Tichocarpus crinitus.</title>
        <authorList>
            <person name="Kim S.-G."/>
            <person name="Nedashkovskaya O.I."/>
        </authorList>
    </citation>
    <scope>NUCLEOTIDE SEQUENCE [LARGE SCALE GENOMIC DNA]</scope>
    <source>
        <strain evidence="5 6">9Alg 56</strain>
    </source>
</reference>
<organism evidence="5 6">
    <name type="scientific">Algicella marina</name>
    <dbReference type="NCBI Taxonomy" id="2683284"/>
    <lineage>
        <taxon>Bacteria</taxon>
        <taxon>Pseudomonadati</taxon>
        <taxon>Pseudomonadota</taxon>
        <taxon>Alphaproteobacteria</taxon>
        <taxon>Rhodobacterales</taxon>
        <taxon>Paracoccaceae</taxon>
        <taxon>Algicella</taxon>
    </lineage>
</organism>
<keyword evidence="3" id="KW-0560">Oxidoreductase</keyword>
<dbReference type="InterPro" id="IPR016169">
    <property type="entry name" value="FAD-bd_PCMH_sub2"/>
</dbReference>
<sequence length="287" mass="30134">MLEYFVPENLGEALNALSAGPMDILAGGTDYYPGLAGQPAGRSILDISRLPELNGVRRTAEHGWRIGACTRWRDIARAGLPPAFDGLAEAALTVGSVQIQNTGTIAGNVCNASPAADGVPPLLTLDAEVEIRSAGSERVLPLSEFITGPREVALAEGEMVTALIVPSQANSLKSAFEKLGARRYLVISIAMVAVAARVEDGRLRDLRIAVGACSPVARRLTGLERALAGTAVADLSGLEVVTGRHLDALTPLDDIRGTGKYRLSAVPELVTRSVKRLIEEPVVLADG</sequence>
<dbReference type="GO" id="GO:0016491">
    <property type="term" value="F:oxidoreductase activity"/>
    <property type="evidence" value="ECO:0007669"/>
    <property type="project" value="UniProtKB-KW"/>
</dbReference>
<dbReference type="SUPFAM" id="SSF55447">
    <property type="entry name" value="CO dehydrogenase flavoprotein C-terminal domain-like"/>
    <property type="match status" value="1"/>
</dbReference>
<protein>
    <submittedName>
        <fullName evidence="5">Xanthine dehydrogenase family protein subunit M</fullName>
    </submittedName>
</protein>
<evidence type="ECO:0000313" key="5">
    <source>
        <dbReference type="EMBL" id="QHQ37084.1"/>
    </source>
</evidence>
<dbReference type="InterPro" id="IPR005107">
    <property type="entry name" value="CO_DH_flav_C"/>
</dbReference>
<dbReference type="InterPro" id="IPR016166">
    <property type="entry name" value="FAD-bd_PCMH"/>
</dbReference>
<dbReference type="SUPFAM" id="SSF56176">
    <property type="entry name" value="FAD-binding/transporter-associated domain-like"/>
    <property type="match status" value="1"/>
</dbReference>
<dbReference type="Gene3D" id="3.30.390.50">
    <property type="entry name" value="CO dehydrogenase flavoprotein, C-terminal domain"/>
    <property type="match status" value="1"/>
</dbReference>
<evidence type="ECO:0000313" key="6">
    <source>
        <dbReference type="Proteomes" id="UP000464495"/>
    </source>
</evidence>
<dbReference type="SMART" id="SM01092">
    <property type="entry name" value="CO_deh_flav_C"/>
    <property type="match status" value="1"/>
</dbReference>
<dbReference type="InterPro" id="IPR036683">
    <property type="entry name" value="CO_DH_flav_C_dom_sf"/>
</dbReference>
<dbReference type="Pfam" id="PF03450">
    <property type="entry name" value="CO_deh_flav_C"/>
    <property type="match status" value="1"/>
</dbReference>
<keyword evidence="2" id="KW-0274">FAD</keyword>
<dbReference type="Pfam" id="PF00941">
    <property type="entry name" value="FAD_binding_5"/>
    <property type="match status" value="1"/>
</dbReference>
<dbReference type="GO" id="GO:0071949">
    <property type="term" value="F:FAD binding"/>
    <property type="evidence" value="ECO:0007669"/>
    <property type="project" value="InterPro"/>
</dbReference>
<evidence type="ECO:0000256" key="1">
    <source>
        <dbReference type="ARBA" id="ARBA00022630"/>
    </source>
</evidence>